<organism evidence="2 3">
    <name type="scientific">Capra hircus</name>
    <name type="common">Goat</name>
    <dbReference type="NCBI Taxonomy" id="9925"/>
    <lineage>
        <taxon>Eukaryota</taxon>
        <taxon>Metazoa</taxon>
        <taxon>Chordata</taxon>
        <taxon>Craniata</taxon>
        <taxon>Vertebrata</taxon>
        <taxon>Euteleostomi</taxon>
        <taxon>Mammalia</taxon>
        <taxon>Eutheria</taxon>
        <taxon>Laurasiatheria</taxon>
        <taxon>Artiodactyla</taxon>
        <taxon>Ruminantia</taxon>
        <taxon>Pecora</taxon>
        <taxon>Bovidae</taxon>
        <taxon>Caprinae</taxon>
        <taxon>Capra</taxon>
    </lineage>
</organism>
<keyword evidence="3" id="KW-1185">Reference proteome</keyword>
<dbReference type="PANTHER" id="PTHR18863">
    <property type="entry name" value="TSEC-2-RELATED"/>
    <property type="match status" value="1"/>
</dbReference>
<keyword evidence="1" id="KW-0175">Coiled coil</keyword>
<dbReference type="EMBL" id="LWLT01000010">
    <property type="status" value="NOT_ANNOTATED_CDS"/>
    <property type="molecule type" value="Genomic_DNA"/>
</dbReference>
<feature type="coiled-coil region" evidence="1">
    <location>
        <begin position="260"/>
        <end position="287"/>
    </location>
</feature>
<reference evidence="2 3" key="1">
    <citation type="submission" date="2016-04" db="EMBL/GenBank/DDBJ databases">
        <title>Polished mammalian reference genomes with single-molecule sequencing and chromosome conformation capture applied to the Capra hircus genome.</title>
        <authorList>
            <person name="Bickhart D.M."/>
            <person name="Koren S."/>
            <person name="Rosen B."/>
            <person name="Hastie A."/>
            <person name="Liachko I."/>
            <person name="Sullivan S.T."/>
            <person name="Burton J."/>
            <person name="Sayre B.L."/>
            <person name="Huson H.J."/>
            <person name="Lee J."/>
            <person name="Lam E."/>
            <person name="Kelley C.M."/>
            <person name="Hutchison J.L."/>
            <person name="Zhou Y."/>
            <person name="Sun J."/>
            <person name="Crisa A."/>
            <person name="Schwartz J.C."/>
            <person name="Hammond J.A."/>
            <person name="Schroeder S.G."/>
            <person name="Liu G.E."/>
            <person name="Dunham M."/>
            <person name="Shendure J."/>
            <person name="Sonstegard T.S."/>
            <person name="Phillippy A.M."/>
            <person name="Van Tassell C.P."/>
            <person name="Smith T.P."/>
        </authorList>
    </citation>
    <scope>NUCLEOTIDE SEQUENCE [LARGE SCALE GENOMIC DNA]</scope>
</reference>
<dbReference type="AlphaFoldDB" id="A0A452G905"/>
<name>A0A452G905_CAPHI</name>
<reference evidence="2" key="3">
    <citation type="submission" date="2025-09" db="UniProtKB">
        <authorList>
            <consortium name="Ensembl"/>
        </authorList>
    </citation>
    <scope>IDENTIFICATION</scope>
</reference>
<dbReference type="GeneTree" id="ENSGT00390000012924"/>
<dbReference type="Bgee" id="ENSCHIG00000026739">
    <property type="expression patterns" value="Expressed in liver"/>
</dbReference>
<dbReference type="PANTHER" id="PTHR18863:SF5">
    <property type="entry name" value="TESTIS EXPRESSED GENE 21"/>
    <property type="match status" value="1"/>
</dbReference>
<protein>
    <submittedName>
        <fullName evidence="2">Uncharacterized protein</fullName>
    </submittedName>
</protein>
<gene>
    <name evidence="2" type="primary">LOC102175585</name>
</gene>
<feature type="coiled-coil region" evidence="1">
    <location>
        <begin position="12"/>
        <end position="95"/>
    </location>
</feature>
<reference evidence="2" key="2">
    <citation type="submission" date="2025-08" db="UniProtKB">
        <authorList>
            <consortium name="Ensembl"/>
        </authorList>
    </citation>
    <scope>IDENTIFICATION</scope>
</reference>
<sequence>MKSELETYKENNAQQSFQIMSLQDDIKDLEELTASLTRIKSLKNTSIQSLERGNWDLTERITELENLLRVHLIERKRAERKADLLEKKLAGANRFTPYMSMKEQEDSLDSFMTKDKDEAILVKNFERDNTFHFEGPKDGQKIWDKCQQDLIREEKQIPELDKPPRSYNWETKTARSHYQKFLSQLSALPSNSVEPTPAIGEAVKDSILETGANEQSWKSENSQSKISQVDEDGKAFKQLEKDNKQETLLDIQQNFQTVTTQRLEEKIQRLQKQLSDLKLSNKNMKTQLTRVNVLKVSKGHEAFKNSLKFCSVTVFAVCFSLNFKNYFTPIK</sequence>
<dbReference type="InterPro" id="IPR039139">
    <property type="entry name" value="CCDC170-like"/>
</dbReference>
<evidence type="ECO:0000256" key="1">
    <source>
        <dbReference type="SAM" id="Coils"/>
    </source>
</evidence>
<dbReference type="Proteomes" id="UP000291000">
    <property type="component" value="Chromosome 10"/>
</dbReference>
<proteinExistence type="predicted"/>
<evidence type="ECO:0000313" key="3">
    <source>
        <dbReference type="Proteomes" id="UP000291000"/>
    </source>
</evidence>
<evidence type="ECO:0000313" key="2">
    <source>
        <dbReference type="Ensembl" id="ENSCHIP00000033008.1"/>
    </source>
</evidence>
<accession>A0A452G905</accession>
<dbReference type="Ensembl" id="ENSCHIT00000040885.1">
    <property type="protein sequence ID" value="ENSCHIP00000033008.1"/>
    <property type="gene ID" value="ENSCHIG00000026739.1"/>
</dbReference>